<evidence type="ECO:0000313" key="3">
    <source>
        <dbReference type="Proteomes" id="UP000218238"/>
    </source>
</evidence>
<dbReference type="AlphaFoldDB" id="A0A2A2TG26"/>
<dbReference type="EMBL" id="NTFS01000210">
    <property type="protein sequence ID" value="PAX52694.1"/>
    <property type="molecule type" value="Genomic_DNA"/>
</dbReference>
<evidence type="ECO:0000313" key="2">
    <source>
        <dbReference type="EMBL" id="PAX52694.1"/>
    </source>
</evidence>
<protein>
    <submittedName>
        <fullName evidence="2">Uncharacterized protein</fullName>
    </submittedName>
</protein>
<keyword evidence="3" id="KW-1185">Reference proteome</keyword>
<feature type="compositionally biased region" description="Basic residues" evidence="1">
    <location>
        <begin position="85"/>
        <end position="94"/>
    </location>
</feature>
<feature type="region of interest" description="Disordered" evidence="1">
    <location>
        <begin position="54"/>
        <end position="94"/>
    </location>
</feature>
<gene>
    <name evidence="2" type="ORF">CK510_17930</name>
</gene>
<organism evidence="2 3">
    <name type="scientific">Brunnivagina elsteri CCALA 953</name>
    <dbReference type="NCBI Taxonomy" id="987040"/>
    <lineage>
        <taxon>Bacteria</taxon>
        <taxon>Bacillati</taxon>
        <taxon>Cyanobacteriota</taxon>
        <taxon>Cyanophyceae</taxon>
        <taxon>Nostocales</taxon>
        <taxon>Calotrichaceae</taxon>
        <taxon>Brunnivagina</taxon>
    </lineage>
</organism>
<accession>A0A2A2TG26</accession>
<comment type="caution">
    <text evidence="2">The sequence shown here is derived from an EMBL/GenBank/DDBJ whole genome shotgun (WGS) entry which is preliminary data.</text>
</comment>
<name>A0A2A2TG26_9CYAN</name>
<evidence type="ECO:0000256" key="1">
    <source>
        <dbReference type="SAM" id="MobiDB-lite"/>
    </source>
</evidence>
<sequence>MESKEIYVKAHVRVIRQKLYRFVCKECNSVSERICFPSQPLYCEICRPPKQKAEKPSSEAIVKAQTTKRKPPAKQPRVSTMKTTTKAKKASSAK</sequence>
<dbReference type="OrthoDB" id="488706at2"/>
<dbReference type="Proteomes" id="UP000218238">
    <property type="component" value="Unassembled WGS sequence"/>
</dbReference>
<proteinExistence type="predicted"/>
<dbReference type="RefSeq" id="WP_095723002.1">
    <property type="nucleotide sequence ID" value="NZ_NTFS01000210.1"/>
</dbReference>
<reference evidence="2 3" key="1">
    <citation type="submission" date="2017-08" db="EMBL/GenBank/DDBJ databases">
        <title>Draft genome sequence of filamentous cyanobacterium Calothrix elsteri CCALA 953.</title>
        <authorList>
            <person name="Gagunashvili A.N."/>
            <person name="Elster J."/>
            <person name="Andresson O.S."/>
        </authorList>
    </citation>
    <scope>NUCLEOTIDE SEQUENCE [LARGE SCALE GENOMIC DNA]</scope>
    <source>
        <strain evidence="2 3">CCALA 953</strain>
    </source>
</reference>